<dbReference type="OrthoDB" id="419598at2759"/>
<evidence type="ECO:0000259" key="4">
    <source>
        <dbReference type="Pfam" id="PF05368"/>
    </source>
</evidence>
<sequence length="322" mass="35722">MMRIAIAGACGFAYILASEIVQTANVVMVLSRQECPEFEQNLGVLMAVVNYASVEELRYSLQGIDLVISTIAGDEQLNLINAARRAHVRTFVPSEFEGGIGHLPTPDPLDCGSEAAMELLLRHSQSGSNRMGYTIFSCGIFYERFGPGGLGLYNICAGSNVQIPGNFLVDVEASTAEIIVHDAQGRPIEVSMTSVYDVARFIAAAINIGPTEWPTEFKMRGDQMSVRDIVAACSKVRGVPINPVVHQYKDLQAPIDYNLDQEGLDRWYYLQRLLTIANGRYSFRQANLNETVDRTENVGVTPERFRDWLQRVWPQPPALCLE</sequence>
<dbReference type="PANTHER" id="PTHR47706:SF5">
    <property type="entry name" value="ISOFLAVONE REDUCTASE"/>
    <property type="match status" value="1"/>
</dbReference>
<evidence type="ECO:0000313" key="6">
    <source>
        <dbReference type="Proteomes" id="UP000235672"/>
    </source>
</evidence>
<gene>
    <name evidence="5" type="ORF">NA56DRAFT_599651</name>
</gene>
<dbReference type="InterPro" id="IPR036291">
    <property type="entry name" value="NAD(P)-bd_dom_sf"/>
</dbReference>
<keyword evidence="3" id="KW-0732">Signal</keyword>
<dbReference type="AlphaFoldDB" id="A0A2J6Q5T0"/>
<dbReference type="Proteomes" id="UP000235672">
    <property type="component" value="Unassembled WGS sequence"/>
</dbReference>
<keyword evidence="2" id="KW-0560">Oxidoreductase</keyword>
<dbReference type="GO" id="GO:0016491">
    <property type="term" value="F:oxidoreductase activity"/>
    <property type="evidence" value="ECO:0007669"/>
    <property type="project" value="UniProtKB-KW"/>
</dbReference>
<protein>
    <submittedName>
        <fullName evidence="5">NAD(P)-binding protein</fullName>
    </submittedName>
</protein>
<evidence type="ECO:0000313" key="5">
    <source>
        <dbReference type="EMBL" id="PMD21636.1"/>
    </source>
</evidence>
<dbReference type="Gene3D" id="3.40.50.720">
    <property type="entry name" value="NAD(P)-binding Rossmann-like Domain"/>
    <property type="match status" value="1"/>
</dbReference>
<feature type="chain" id="PRO_5014357340" evidence="3">
    <location>
        <begin position="18"/>
        <end position="322"/>
    </location>
</feature>
<name>A0A2J6Q5T0_9HELO</name>
<dbReference type="SUPFAM" id="SSF51735">
    <property type="entry name" value="NAD(P)-binding Rossmann-fold domains"/>
    <property type="match status" value="1"/>
</dbReference>
<accession>A0A2J6Q5T0</accession>
<dbReference type="InterPro" id="IPR008030">
    <property type="entry name" value="NmrA-like"/>
</dbReference>
<dbReference type="InterPro" id="IPR051609">
    <property type="entry name" value="NmrA/Isoflavone_reductase-like"/>
</dbReference>
<feature type="signal peptide" evidence="3">
    <location>
        <begin position="1"/>
        <end position="17"/>
    </location>
</feature>
<evidence type="ECO:0000256" key="3">
    <source>
        <dbReference type="SAM" id="SignalP"/>
    </source>
</evidence>
<proteinExistence type="predicted"/>
<keyword evidence="6" id="KW-1185">Reference proteome</keyword>
<keyword evidence="1" id="KW-0521">NADP</keyword>
<dbReference type="Pfam" id="PF05368">
    <property type="entry name" value="NmrA"/>
    <property type="match status" value="1"/>
</dbReference>
<evidence type="ECO:0000256" key="2">
    <source>
        <dbReference type="ARBA" id="ARBA00023002"/>
    </source>
</evidence>
<dbReference type="PANTHER" id="PTHR47706">
    <property type="entry name" value="NMRA-LIKE FAMILY PROTEIN"/>
    <property type="match status" value="1"/>
</dbReference>
<evidence type="ECO:0000256" key="1">
    <source>
        <dbReference type="ARBA" id="ARBA00022857"/>
    </source>
</evidence>
<dbReference type="EMBL" id="KZ613480">
    <property type="protein sequence ID" value="PMD21636.1"/>
    <property type="molecule type" value="Genomic_DNA"/>
</dbReference>
<organism evidence="5 6">
    <name type="scientific">Hyaloscypha hepaticicola</name>
    <dbReference type="NCBI Taxonomy" id="2082293"/>
    <lineage>
        <taxon>Eukaryota</taxon>
        <taxon>Fungi</taxon>
        <taxon>Dikarya</taxon>
        <taxon>Ascomycota</taxon>
        <taxon>Pezizomycotina</taxon>
        <taxon>Leotiomycetes</taxon>
        <taxon>Helotiales</taxon>
        <taxon>Hyaloscyphaceae</taxon>
        <taxon>Hyaloscypha</taxon>
    </lineage>
</organism>
<reference evidence="5 6" key="1">
    <citation type="submission" date="2016-05" db="EMBL/GenBank/DDBJ databases">
        <title>A degradative enzymes factory behind the ericoid mycorrhizal symbiosis.</title>
        <authorList>
            <consortium name="DOE Joint Genome Institute"/>
            <person name="Martino E."/>
            <person name="Morin E."/>
            <person name="Grelet G."/>
            <person name="Kuo A."/>
            <person name="Kohler A."/>
            <person name="Daghino S."/>
            <person name="Barry K."/>
            <person name="Choi C."/>
            <person name="Cichocki N."/>
            <person name="Clum A."/>
            <person name="Copeland A."/>
            <person name="Hainaut M."/>
            <person name="Haridas S."/>
            <person name="Labutti K."/>
            <person name="Lindquist E."/>
            <person name="Lipzen A."/>
            <person name="Khouja H.-R."/>
            <person name="Murat C."/>
            <person name="Ohm R."/>
            <person name="Olson A."/>
            <person name="Spatafora J."/>
            <person name="Veneault-Fourrey C."/>
            <person name="Henrissat B."/>
            <person name="Grigoriev I."/>
            <person name="Martin F."/>
            <person name="Perotto S."/>
        </authorList>
    </citation>
    <scope>NUCLEOTIDE SEQUENCE [LARGE SCALE GENOMIC DNA]</scope>
    <source>
        <strain evidence="5 6">UAMH 7357</strain>
    </source>
</reference>
<feature type="domain" description="NmrA-like" evidence="4">
    <location>
        <begin position="4"/>
        <end position="247"/>
    </location>
</feature>